<dbReference type="PANTHER" id="PTHR31205">
    <property type="entry name" value="ACTIN CROSS-LINKING PROTEIN (DUF569)"/>
    <property type="match status" value="1"/>
</dbReference>
<dbReference type="CDD" id="cd23340">
    <property type="entry name" value="beta-trefoil_FSCN_ACP-like"/>
    <property type="match status" value="2"/>
</dbReference>
<dbReference type="InterPro" id="IPR008999">
    <property type="entry name" value="Actin-crosslinking"/>
</dbReference>
<dbReference type="SUPFAM" id="SSF50405">
    <property type="entry name" value="Actin-crosslinking proteins"/>
    <property type="match status" value="2"/>
</dbReference>
<evidence type="ECO:0000259" key="2">
    <source>
        <dbReference type="Pfam" id="PF22932"/>
    </source>
</evidence>
<feature type="domain" description="DUF569" evidence="2">
    <location>
        <begin position="492"/>
        <end position="569"/>
    </location>
</feature>
<gene>
    <name evidence="3" type="ORF">HRI_000741500</name>
</gene>
<organism evidence="3 4">
    <name type="scientific">Hibiscus trionum</name>
    <name type="common">Flower of an hour</name>
    <dbReference type="NCBI Taxonomy" id="183268"/>
    <lineage>
        <taxon>Eukaryota</taxon>
        <taxon>Viridiplantae</taxon>
        <taxon>Streptophyta</taxon>
        <taxon>Embryophyta</taxon>
        <taxon>Tracheophyta</taxon>
        <taxon>Spermatophyta</taxon>
        <taxon>Magnoliopsida</taxon>
        <taxon>eudicotyledons</taxon>
        <taxon>Gunneridae</taxon>
        <taxon>Pentapetalae</taxon>
        <taxon>rosids</taxon>
        <taxon>malvids</taxon>
        <taxon>Malvales</taxon>
        <taxon>Malvaceae</taxon>
        <taxon>Malvoideae</taxon>
        <taxon>Hibiscus</taxon>
    </lineage>
</organism>
<dbReference type="InterPro" id="IPR054726">
    <property type="entry name" value="Ubiq_DUF569-assoc"/>
</dbReference>
<dbReference type="Pfam" id="PF22932">
    <property type="entry name" value="Ubiq_DUF_assoc"/>
    <property type="match status" value="1"/>
</dbReference>
<protein>
    <recommendedName>
        <fullName evidence="5">DUF569 domain-containing protein</fullName>
    </recommendedName>
</protein>
<evidence type="ECO:0000313" key="3">
    <source>
        <dbReference type="EMBL" id="GMI70720.1"/>
    </source>
</evidence>
<comment type="caution">
    <text evidence="3">The sequence shown here is derived from an EMBL/GenBank/DDBJ whole genome shotgun (WGS) entry which is preliminary data.</text>
</comment>
<keyword evidence="4" id="KW-1185">Reference proteome</keyword>
<proteinExistence type="predicted"/>
<dbReference type="PANTHER" id="PTHR31205:SF69">
    <property type="entry name" value="ACTIN CROSS-LINKING PROTEIN (DUF569)"/>
    <property type="match status" value="1"/>
</dbReference>
<dbReference type="OrthoDB" id="2432302at2759"/>
<dbReference type="AlphaFoldDB" id="A0A9W7H7E2"/>
<dbReference type="EMBL" id="BSYR01000009">
    <property type="protein sequence ID" value="GMI70720.1"/>
    <property type="molecule type" value="Genomic_DNA"/>
</dbReference>
<evidence type="ECO:0008006" key="5">
    <source>
        <dbReference type="Google" id="ProtNLM"/>
    </source>
</evidence>
<dbReference type="Proteomes" id="UP001165190">
    <property type="component" value="Unassembled WGS sequence"/>
</dbReference>
<dbReference type="Gene3D" id="2.80.10.50">
    <property type="match status" value="2"/>
</dbReference>
<name>A0A9W7H7E2_HIBTR</name>
<sequence>MLRKVKCLCLLPYLIIHAHLSLWALTTFPLILPRHALGVFTVNMCIYTHIYITTETWSCLYMELFTKAKVVKLRSHLEKYLVADDDQETVRQSRNSSGKAARWFVETVQDKPFVICLKSCHGKYLTASDIPFLLGTAGKMVLQTVPGKTDWKLQWKPIREGLKIKLKTWCGRLLRANGGTPPWRNSITHDEPPSGATKKWVLWDVEVVQVGEYSESLSFSSVFREYLLSVSDEVLEVSRDDSLLSSPPSPVSVMSSLKSPRFTVVSTGSPKLSTKLVNSNKYGSGMDLFLDVKVLRLRSYHGKYLFAKEDEESVSQDRNGSSKNAQWTIEFAPGTHNTIRLKSCYNKYLTASNQPFLLGITGGKVIQTPTRRPDSTVEWEPIREGCRIKLKTQCGNFLRANGGLPPWRNSVKHDIPHRNGTQDWILWDVDTVESRFETPWSGHLPSFPPAIPLVDSLSFESTSPSSVSSNSAHFLSKESSDCYLDSPPKSKGRTISYLVADDSGEVDDKALKGYCFSFRGSAVDELTHKLKEEAGLEDAVVCGRSPLNGKLFPLRLQLPPNNMDMHVVLVPLASKHETSPLRLL</sequence>
<dbReference type="FunFam" id="2.80.10.50:FF:000067">
    <property type="entry name" value="BnaC05g19630D protein"/>
    <property type="match status" value="2"/>
</dbReference>
<evidence type="ECO:0000259" key="1">
    <source>
        <dbReference type="Pfam" id="PF04601"/>
    </source>
</evidence>
<feature type="domain" description="DUF569" evidence="1">
    <location>
        <begin position="62"/>
        <end position="203"/>
    </location>
</feature>
<dbReference type="Pfam" id="PF04601">
    <property type="entry name" value="DUF569"/>
    <property type="match status" value="2"/>
</dbReference>
<evidence type="ECO:0000313" key="4">
    <source>
        <dbReference type="Proteomes" id="UP001165190"/>
    </source>
</evidence>
<reference evidence="3" key="1">
    <citation type="submission" date="2023-05" db="EMBL/GenBank/DDBJ databases">
        <title>Genome and transcriptome analyses reveal genes involved in the formation of fine ridges on petal epidermal cells in Hibiscus trionum.</title>
        <authorList>
            <person name="Koshimizu S."/>
            <person name="Masuda S."/>
            <person name="Ishii T."/>
            <person name="Shirasu K."/>
            <person name="Hoshino A."/>
            <person name="Arita M."/>
        </authorList>
    </citation>
    <scope>NUCLEOTIDE SEQUENCE</scope>
    <source>
        <strain evidence="3">Hamamatsu line</strain>
    </source>
</reference>
<accession>A0A9W7H7E2</accession>
<dbReference type="InterPro" id="IPR007679">
    <property type="entry name" value="DUF569"/>
</dbReference>
<feature type="domain" description="DUF569" evidence="1">
    <location>
        <begin position="286"/>
        <end position="427"/>
    </location>
</feature>